<evidence type="ECO:0000313" key="2">
    <source>
        <dbReference type="Proteomes" id="UP000077349"/>
    </source>
</evidence>
<evidence type="ECO:0000313" key="1">
    <source>
        <dbReference type="EMBL" id="OAG75547.1"/>
    </source>
</evidence>
<dbReference type="PATRIC" id="fig|178901.16.peg.3496"/>
<comment type="caution">
    <text evidence="1">The sequence shown here is derived from an EMBL/GenBank/DDBJ whole genome shotgun (WGS) entry which is preliminary data.</text>
</comment>
<proteinExistence type="predicted"/>
<protein>
    <submittedName>
        <fullName evidence="1">Uncharacterized protein</fullName>
    </submittedName>
</protein>
<gene>
    <name evidence="1" type="ORF">Amal_03276</name>
</gene>
<accession>A0A177G7K0</accession>
<reference evidence="1 2" key="1">
    <citation type="submission" date="2016-03" db="EMBL/GenBank/DDBJ databases">
        <title>Draft genome sequence of Acetobacter malorum CECT 7742, a strain isolated from strawberry vinegar.</title>
        <authorList>
            <person name="Sainz F."/>
            <person name="Mas A."/>
            <person name="Torija M.J."/>
        </authorList>
    </citation>
    <scope>NUCLEOTIDE SEQUENCE [LARGE SCALE GENOMIC DNA]</scope>
    <source>
        <strain evidence="1 2">CECT 7742</strain>
    </source>
</reference>
<dbReference type="Proteomes" id="UP000077349">
    <property type="component" value="Unassembled WGS sequence"/>
</dbReference>
<organism evidence="1 2">
    <name type="scientific">Acetobacter malorum</name>
    <dbReference type="NCBI Taxonomy" id="178901"/>
    <lineage>
        <taxon>Bacteria</taxon>
        <taxon>Pseudomonadati</taxon>
        <taxon>Pseudomonadota</taxon>
        <taxon>Alphaproteobacteria</taxon>
        <taxon>Acetobacterales</taxon>
        <taxon>Acetobacteraceae</taxon>
        <taxon>Acetobacter</taxon>
    </lineage>
</organism>
<name>A0A177G7K0_9PROT</name>
<sequence length="197" mass="21070">MSQSAPDAPAPQLISDLTFASHVLGISEQMVQDLDSCIYTKELFRTCVVEQLGGKLPSSLTVAQRYILAQQAEELSVLVLRIGCVVQARAILALVNGDMVRHLAQLTTPHLMQDAAWKPPVLVAAGMSQASPEALAEAIQKSGCVVLHAWCEAQPASVALRVRSFLSAPPPPATFAYGLENAVHVVDAFVAERLCDN</sequence>
<dbReference type="EMBL" id="LVHD01000038">
    <property type="protein sequence ID" value="OAG75547.1"/>
    <property type="molecule type" value="Genomic_DNA"/>
</dbReference>
<dbReference type="AlphaFoldDB" id="A0A177G7K0"/>